<dbReference type="Gene3D" id="1.10.8.10">
    <property type="entry name" value="DNA helicase RuvA subunit, C-terminal domain"/>
    <property type="match status" value="1"/>
</dbReference>
<dbReference type="InterPro" id="IPR004556">
    <property type="entry name" value="HemK-like"/>
</dbReference>
<dbReference type="PANTHER" id="PTHR18895">
    <property type="entry name" value="HEMK METHYLTRANSFERASE"/>
    <property type="match status" value="1"/>
</dbReference>
<dbReference type="InterPro" id="IPR040758">
    <property type="entry name" value="PrmC_N"/>
</dbReference>
<dbReference type="EMBL" id="FOXW01000001">
    <property type="protein sequence ID" value="SFQ01796.1"/>
    <property type="molecule type" value="Genomic_DNA"/>
</dbReference>
<comment type="catalytic activity">
    <reaction evidence="4 5">
        <text>L-glutaminyl-[peptide chain release factor] + S-adenosyl-L-methionine = N(5)-methyl-L-glutaminyl-[peptide chain release factor] + S-adenosyl-L-homocysteine + H(+)</text>
        <dbReference type="Rhea" id="RHEA:42896"/>
        <dbReference type="Rhea" id="RHEA-COMP:10271"/>
        <dbReference type="Rhea" id="RHEA-COMP:10272"/>
        <dbReference type="ChEBI" id="CHEBI:15378"/>
        <dbReference type="ChEBI" id="CHEBI:30011"/>
        <dbReference type="ChEBI" id="CHEBI:57856"/>
        <dbReference type="ChEBI" id="CHEBI:59789"/>
        <dbReference type="ChEBI" id="CHEBI:61891"/>
        <dbReference type="EC" id="2.1.1.297"/>
    </reaction>
</comment>
<comment type="function">
    <text evidence="5">Methylates the class 1 translation termination release factors RF1/PrfA and RF2/PrfB on the glutamine residue of the universally conserved GGQ motif.</text>
</comment>
<evidence type="ECO:0000256" key="2">
    <source>
        <dbReference type="ARBA" id="ARBA00022679"/>
    </source>
</evidence>
<dbReference type="InterPro" id="IPR002052">
    <property type="entry name" value="DNA_methylase_N6_adenine_CS"/>
</dbReference>
<dbReference type="NCBIfam" id="TIGR00536">
    <property type="entry name" value="hemK_fam"/>
    <property type="match status" value="1"/>
</dbReference>
<feature type="binding site" evidence="5">
    <location>
        <position position="145"/>
    </location>
    <ligand>
        <name>S-adenosyl-L-methionine</name>
        <dbReference type="ChEBI" id="CHEBI:59789"/>
    </ligand>
</feature>
<organism evidence="8 9">
    <name type="scientific">Desemzia incerta</name>
    <dbReference type="NCBI Taxonomy" id="82801"/>
    <lineage>
        <taxon>Bacteria</taxon>
        <taxon>Bacillati</taxon>
        <taxon>Bacillota</taxon>
        <taxon>Bacilli</taxon>
        <taxon>Lactobacillales</taxon>
        <taxon>Carnobacteriaceae</taxon>
        <taxon>Desemzia</taxon>
    </lineage>
</organism>
<sequence length="281" mass="31637">MNTNSTYREVLKWASSFLEASGKEGIAAERLLMERQQWNRTDFVLHLNEEMPSDSKRQLIEDVAEHGGGRPIQHILGYEWFYDLKLKVTHDTLIPRPETEEIVDKFLQQTKQDDSLKVLDIGTGTGAIAIVAKKQRPNDDVTGTDLSPKALAVAKENAEANGVAVRFLEGDLAAPVKDEKFDVILSNPPYIGEHEKNVMDQSVLDYEPPMALFAENDGLFIYQRLAKELPRLLNPNGKIYLEIGYQQGEAVKELFQKAFPEALVQIEKDLSGLDRLISVQT</sequence>
<feature type="domain" description="Methyltransferase small" evidence="6">
    <location>
        <begin position="107"/>
        <end position="195"/>
    </location>
</feature>
<dbReference type="InterPro" id="IPR004557">
    <property type="entry name" value="PrmC-related"/>
</dbReference>
<dbReference type="GO" id="GO:0003676">
    <property type="term" value="F:nucleic acid binding"/>
    <property type="evidence" value="ECO:0007669"/>
    <property type="project" value="InterPro"/>
</dbReference>
<dbReference type="STRING" id="82801.SAMN04488506_0326"/>
<name>A0A1I5V499_9LACT</name>
<gene>
    <name evidence="5" type="primary">prmC</name>
    <name evidence="8" type="ORF">SAMN04488506_0326</name>
</gene>
<dbReference type="Gene3D" id="3.40.50.150">
    <property type="entry name" value="Vaccinia Virus protein VP39"/>
    <property type="match status" value="1"/>
</dbReference>
<dbReference type="RefSeq" id="WP_092479400.1">
    <property type="nucleotide sequence ID" value="NZ_FOXW01000001.1"/>
</dbReference>
<proteinExistence type="inferred from homology"/>
<dbReference type="InterPro" id="IPR029063">
    <property type="entry name" value="SAM-dependent_MTases_sf"/>
</dbReference>
<feature type="binding site" evidence="5">
    <location>
        <begin position="187"/>
        <end position="190"/>
    </location>
    <ligand>
        <name>substrate</name>
    </ligand>
</feature>
<evidence type="ECO:0000256" key="4">
    <source>
        <dbReference type="ARBA" id="ARBA00048391"/>
    </source>
</evidence>
<dbReference type="PANTHER" id="PTHR18895:SF74">
    <property type="entry name" value="MTRF1L RELEASE FACTOR GLUTAMINE METHYLTRANSFERASE"/>
    <property type="match status" value="1"/>
</dbReference>
<evidence type="ECO:0000259" key="6">
    <source>
        <dbReference type="Pfam" id="PF05175"/>
    </source>
</evidence>
<evidence type="ECO:0000256" key="5">
    <source>
        <dbReference type="HAMAP-Rule" id="MF_02126"/>
    </source>
</evidence>
<dbReference type="InterPro" id="IPR050320">
    <property type="entry name" value="N5-glutamine_MTase"/>
</dbReference>
<evidence type="ECO:0000259" key="7">
    <source>
        <dbReference type="Pfam" id="PF17827"/>
    </source>
</evidence>
<keyword evidence="2 5" id="KW-0808">Transferase</keyword>
<dbReference type="NCBIfam" id="TIGR00537">
    <property type="entry name" value="hemK_rel_arch"/>
    <property type="match status" value="1"/>
</dbReference>
<dbReference type="GO" id="GO:0102559">
    <property type="term" value="F:peptide chain release factor N(5)-glutamine methyltransferase activity"/>
    <property type="evidence" value="ECO:0007669"/>
    <property type="project" value="UniProtKB-EC"/>
</dbReference>
<dbReference type="GO" id="GO:0032259">
    <property type="term" value="P:methylation"/>
    <property type="evidence" value="ECO:0007669"/>
    <property type="project" value="UniProtKB-KW"/>
</dbReference>
<comment type="similarity">
    <text evidence="5">Belongs to the protein N5-glutamine methyltransferase family. PrmC subfamily.</text>
</comment>
<keyword evidence="9" id="KW-1185">Reference proteome</keyword>
<keyword evidence="3 5" id="KW-0949">S-adenosyl-L-methionine</keyword>
<dbReference type="HAMAP" id="MF_02126">
    <property type="entry name" value="RF_methyltr_PrmC"/>
    <property type="match status" value="1"/>
</dbReference>
<comment type="caution">
    <text evidence="5">Lacks conserved residue(s) required for the propagation of feature annotation.</text>
</comment>
<dbReference type="NCBIfam" id="TIGR03534">
    <property type="entry name" value="RF_mod_PrmC"/>
    <property type="match status" value="1"/>
</dbReference>
<keyword evidence="1 5" id="KW-0489">Methyltransferase</keyword>
<dbReference type="InterPro" id="IPR019874">
    <property type="entry name" value="RF_methyltr_PrmC"/>
</dbReference>
<dbReference type="Proteomes" id="UP000199136">
    <property type="component" value="Unassembled WGS sequence"/>
</dbReference>
<dbReference type="OrthoDB" id="9800643at2"/>
<evidence type="ECO:0000256" key="1">
    <source>
        <dbReference type="ARBA" id="ARBA00022603"/>
    </source>
</evidence>
<feature type="binding site" evidence="5">
    <location>
        <begin position="122"/>
        <end position="126"/>
    </location>
    <ligand>
        <name>S-adenosyl-L-methionine</name>
        <dbReference type="ChEBI" id="CHEBI:59789"/>
    </ligand>
</feature>
<evidence type="ECO:0000313" key="9">
    <source>
        <dbReference type="Proteomes" id="UP000199136"/>
    </source>
</evidence>
<evidence type="ECO:0000313" key="8">
    <source>
        <dbReference type="EMBL" id="SFQ01796.1"/>
    </source>
</evidence>
<dbReference type="SUPFAM" id="SSF53335">
    <property type="entry name" value="S-adenosyl-L-methionine-dependent methyltransferases"/>
    <property type="match status" value="1"/>
</dbReference>
<dbReference type="EC" id="2.1.1.297" evidence="5"/>
<dbReference type="AlphaFoldDB" id="A0A1I5V499"/>
<feature type="domain" description="Release factor glutamine methyltransferase N-terminal" evidence="7">
    <location>
        <begin position="9"/>
        <end position="77"/>
    </location>
</feature>
<protein>
    <recommendedName>
        <fullName evidence="5">Release factor glutamine methyltransferase</fullName>
        <shortName evidence="5">RF MTase</shortName>
        <ecNumber evidence="5">2.1.1.297</ecNumber>
    </recommendedName>
    <alternativeName>
        <fullName evidence="5">N5-glutamine methyltransferase PrmC</fullName>
    </alternativeName>
    <alternativeName>
        <fullName evidence="5">Protein-(glutamine-N5) MTase PrmC</fullName>
    </alternativeName>
    <alternativeName>
        <fullName evidence="5">Protein-glutamine N-methyltransferase PrmC</fullName>
    </alternativeName>
</protein>
<dbReference type="Pfam" id="PF05175">
    <property type="entry name" value="MTS"/>
    <property type="match status" value="1"/>
</dbReference>
<reference evidence="8 9" key="1">
    <citation type="submission" date="2016-10" db="EMBL/GenBank/DDBJ databases">
        <authorList>
            <person name="de Groot N.N."/>
        </authorList>
    </citation>
    <scope>NUCLEOTIDE SEQUENCE [LARGE SCALE GENOMIC DNA]</scope>
    <source>
        <strain evidence="8 9">DSM 20581</strain>
    </source>
</reference>
<feature type="binding site" evidence="5">
    <location>
        <position position="187"/>
    </location>
    <ligand>
        <name>S-adenosyl-L-methionine</name>
        <dbReference type="ChEBI" id="CHEBI:59789"/>
    </ligand>
</feature>
<dbReference type="CDD" id="cd02440">
    <property type="entry name" value="AdoMet_MTases"/>
    <property type="match status" value="1"/>
</dbReference>
<evidence type="ECO:0000256" key="3">
    <source>
        <dbReference type="ARBA" id="ARBA00022691"/>
    </source>
</evidence>
<accession>A0A1I5V499</accession>
<dbReference type="Pfam" id="PF17827">
    <property type="entry name" value="PrmC_N"/>
    <property type="match status" value="1"/>
</dbReference>
<dbReference type="PROSITE" id="PS00092">
    <property type="entry name" value="N6_MTASE"/>
    <property type="match status" value="1"/>
</dbReference>
<dbReference type="InterPro" id="IPR007848">
    <property type="entry name" value="Small_mtfrase_dom"/>
</dbReference>